<dbReference type="CDD" id="cd00198">
    <property type="entry name" value="vWFA"/>
    <property type="match status" value="1"/>
</dbReference>
<dbReference type="InterPro" id="IPR036465">
    <property type="entry name" value="vWFA_dom_sf"/>
</dbReference>
<evidence type="ECO:0000256" key="2">
    <source>
        <dbReference type="SAM" id="Phobius"/>
    </source>
</evidence>
<keyword evidence="2" id="KW-1133">Transmembrane helix</keyword>
<keyword evidence="5" id="KW-1185">Reference proteome</keyword>
<feature type="region of interest" description="Disordered" evidence="1">
    <location>
        <begin position="42"/>
        <end position="98"/>
    </location>
</feature>
<evidence type="ECO:0000313" key="4">
    <source>
        <dbReference type="EMBL" id="QNM05493.1"/>
    </source>
</evidence>
<dbReference type="Gene3D" id="3.40.50.410">
    <property type="entry name" value="von Willebrand factor, type A domain"/>
    <property type="match status" value="1"/>
</dbReference>
<gene>
    <name evidence="4" type="ORF">H9Q78_13845</name>
</gene>
<dbReference type="Pfam" id="PF13519">
    <property type="entry name" value="VWA_2"/>
    <property type="match status" value="1"/>
</dbReference>
<feature type="domain" description="VWFA" evidence="3">
    <location>
        <begin position="308"/>
        <end position="515"/>
    </location>
</feature>
<dbReference type="InterPro" id="IPR055384">
    <property type="entry name" value="DUF7604"/>
</dbReference>
<organism evidence="4 5">
    <name type="scientific">Qiania dongpingensis</name>
    <dbReference type="NCBI Taxonomy" id="2763669"/>
    <lineage>
        <taxon>Bacteria</taxon>
        <taxon>Bacillati</taxon>
        <taxon>Bacillota</taxon>
        <taxon>Clostridia</taxon>
        <taxon>Lachnospirales</taxon>
        <taxon>Lachnospiraceae</taxon>
        <taxon>Qiania</taxon>
    </lineage>
</organism>
<name>A0A7G9G3W1_9FIRM</name>
<keyword evidence="2" id="KW-0472">Membrane</keyword>
<dbReference type="Proteomes" id="UP000515823">
    <property type="component" value="Chromosome"/>
</dbReference>
<dbReference type="RefSeq" id="WP_249302545.1">
    <property type="nucleotide sequence ID" value="NZ_CP060634.1"/>
</dbReference>
<reference evidence="4 5" key="1">
    <citation type="submission" date="2020-08" db="EMBL/GenBank/DDBJ databases">
        <authorList>
            <person name="Liu C."/>
            <person name="Sun Q."/>
        </authorList>
    </citation>
    <scope>NUCLEOTIDE SEQUENCE [LARGE SCALE GENOMIC DNA]</scope>
    <source>
        <strain evidence="4 5">NSJ-38</strain>
    </source>
</reference>
<keyword evidence="2" id="KW-0812">Transmembrane</keyword>
<dbReference type="PROSITE" id="PS50234">
    <property type="entry name" value="VWFA"/>
    <property type="match status" value="1"/>
</dbReference>
<feature type="compositionally biased region" description="Low complexity" evidence="1">
    <location>
        <begin position="69"/>
        <end position="84"/>
    </location>
</feature>
<sequence>MRGKKRKRQGNKGLKKTLAAVLAVFILLFLTEAPRILASSVSSAASDNGTELSAEENTLEKAAGEQDEAAGAQAGTEGSLAAAEEAGETDRQDGSSGNIVEYLPCGLPEGVTIKAWADAGVLPEDAYLEVKELQPESQGSRYAEALSAYGTEAEGFSLWDIGFYNEAGGKVEPAGGSVRLEMTCSGLNTSEMDTASLSLLQLTETESGIAVQAVADSSESLCGNIVVDGETVQAVFAAERFSVFALTWSDNREDGTARVLSTVRTAAPSAQLRAGHEKYVEKKEDGTYDLTLTVSGMVGTSTSKSKLDVIYVLDKSGSMDDGLGGGSRKTRREAAKDAIDSLTAALASNQNIDVQFSLVTFSGSDGRRDSAWNDAEVTVGWTGDTRRITSSSGPAANGGTNYQAGLRNAKELLASARSGALTAVIFISDGNPTFRYDEDGYTTGTGNSDVLGYNLQAAKDEAAGLGTNYFYTVGVGPKNNYSKLRDLKDAAPKNTTKAFYEGTDETSLNAAFDDIQAAITTMLCSDVTITDTLSSNVQIAGTMGGNPASMTVAVRDGDGNVAVSGENSVEFDGVTISARYDESARQVILDFPDHYELKGGYTYQVTVNIEPSEAAYEAYRNNGAVYTDTGEAGTGQTSEGRQGFFSNSGSSLTYIYNGEEITDSYNRPVIQLEPGTLVIEKKIEGLEGDALVYLKQNLKFNYTLNSGSAQEVPFGDFTWNQESQSFQYRIEGLSPNTVYQAGEVNADISSAYDYRLTASSQNGNGTVERQGIQTASFTNTYEPGSHVLTIEKQVDGNMGDHNREFSFSLTLTKDSQAYTENLTYTENEDSGEITLQADEGAYQFLLADGDRIHLIIPHGCVYTVTEENADYTLQVNPGGGEYTGGKLTGTLNDDSAAVFINTKDMVPPTGIGQSVFPYLAMVFLALTFAAAFMMKRREG</sequence>
<dbReference type="Pfam" id="PF24547">
    <property type="entry name" value="DUF7601"/>
    <property type="match status" value="1"/>
</dbReference>
<dbReference type="EMBL" id="CP060634">
    <property type="protein sequence ID" value="QNM05493.1"/>
    <property type="molecule type" value="Genomic_DNA"/>
</dbReference>
<proteinExistence type="predicted"/>
<protein>
    <submittedName>
        <fullName evidence="4">VWA domain-containing protein</fullName>
    </submittedName>
</protein>
<dbReference type="InterPro" id="IPR055382">
    <property type="entry name" value="DUF7601"/>
</dbReference>
<evidence type="ECO:0000313" key="5">
    <source>
        <dbReference type="Proteomes" id="UP000515823"/>
    </source>
</evidence>
<feature type="compositionally biased region" description="Polar residues" evidence="1">
    <location>
        <begin position="42"/>
        <end position="51"/>
    </location>
</feature>
<evidence type="ECO:0000256" key="1">
    <source>
        <dbReference type="SAM" id="MobiDB-lite"/>
    </source>
</evidence>
<dbReference type="SUPFAM" id="SSF53300">
    <property type="entry name" value="vWA-like"/>
    <property type="match status" value="1"/>
</dbReference>
<feature type="transmembrane region" description="Helical" evidence="2">
    <location>
        <begin position="915"/>
        <end position="934"/>
    </location>
</feature>
<dbReference type="SMART" id="SM00327">
    <property type="entry name" value="VWA"/>
    <property type="match status" value="1"/>
</dbReference>
<dbReference type="InterPro" id="IPR002035">
    <property type="entry name" value="VWF_A"/>
</dbReference>
<dbReference type="AlphaFoldDB" id="A0A7G9G3W1"/>
<accession>A0A7G9G3W1</accession>
<dbReference type="KEGG" id="qdo:H9Q78_13845"/>
<dbReference type="Gene3D" id="2.60.40.1140">
    <property type="entry name" value="Collagen-binding surface protein Cna, B-type domain"/>
    <property type="match status" value="1"/>
</dbReference>
<evidence type="ECO:0000259" key="3">
    <source>
        <dbReference type="PROSITE" id="PS50234"/>
    </source>
</evidence>
<dbReference type="Pfam" id="PF24558">
    <property type="entry name" value="DUF7604"/>
    <property type="match status" value="1"/>
</dbReference>